<dbReference type="PRINTS" id="PR00260">
    <property type="entry name" value="CHEMTRNSDUCR"/>
</dbReference>
<dbReference type="InterPro" id="IPR004090">
    <property type="entry name" value="Chemotax_Me-accpt_rcpt"/>
</dbReference>
<dbReference type="GO" id="GO:0006935">
    <property type="term" value="P:chemotaxis"/>
    <property type="evidence" value="ECO:0007669"/>
    <property type="project" value="UniProtKB-KW"/>
</dbReference>
<organism evidence="6 7">
    <name type="scientific">Candidatus Caccousia avicola</name>
    <dbReference type="NCBI Taxonomy" id="2840721"/>
    <lineage>
        <taxon>Bacteria</taxon>
        <taxon>Bacillati</taxon>
        <taxon>Bacillota</taxon>
        <taxon>Clostridia</taxon>
        <taxon>Eubacteriales</taxon>
        <taxon>Oscillospiraceae</taxon>
        <taxon>Oscillospiraceae incertae sedis</taxon>
        <taxon>Candidatus Caccousia</taxon>
    </lineage>
</organism>
<dbReference type="GO" id="GO:0007165">
    <property type="term" value="P:signal transduction"/>
    <property type="evidence" value="ECO:0007669"/>
    <property type="project" value="UniProtKB-KW"/>
</dbReference>
<gene>
    <name evidence="6" type="ORF">IAB89_10295</name>
</gene>
<dbReference type="EMBL" id="DVGZ01000110">
    <property type="protein sequence ID" value="HIR48022.1"/>
    <property type="molecule type" value="Genomic_DNA"/>
</dbReference>
<dbReference type="GO" id="GO:0004888">
    <property type="term" value="F:transmembrane signaling receptor activity"/>
    <property type="evidence" value="ECO:0007669"/>
    <property type="project" value="InterPro"/>
</dbReference>
<keyword evidence="1" id="KW-0145">Chemotaxis</keyword>
<feature type="domain" description="Methyl-accepting transducer" evidence="5">
    <location>
        <begin position="1"/>
        <end position="140"/>
    </location>
</feature>
<evidence type="ECO:0000256" key="4">
    <source>
        <dbReference type="SAM" id="MobiDB-lite"/>
    </source>
</evidence>
<dbReference type="Proteomes" id="UP000824242">
    <property type="component" value="Unassembled WGS sequence"/>
</dbReference>
<dbReference type="PROSITE" id="PS50111">
    <property type="entry name" value="CHEMOTAXIS_TRANSDUC_2"/>
    <property type="match status" value="1"/>
</dbReference>
<dbReference type="GO" id="GO:0005886">
    <property type="term" value="C:plasma membrane"/>
    <property type="evidence" value="ECO:0007669"/>
    <property type="project" value="TreeGrafter"/>
</dbReference>
<comment type="similarity">
    <text evidence="2">Belongs to the methyl-accepting chemotaxis (MCP) protein family.</text>
</comment>
<accession>A0A9D1APS3</accession>
<evidence type="ECO:0000256" key="3">
    <source>
        <dbReference type="PROSITE-ProRule" id="PRU00284"/>
    </source>
</evidence>
<evidence type="ECO:0000256" key="1">
    <source>
        <dbReference type="ARBA" id="ARBA00022500"/>
    </source>
</evidence>
<dbReference type="Gene3D" id="1.10.287.950">
    <property type="entry name" value="Methyl-accepting chemotaxis protein"/>
    <property type="match status" value="1"/>
</dbReference>
<dbReference type="SMART" id="SM00283">
    <property type="entry name" value="MA"/>
    <property type="match status" value="1"/>
</dbReference>
<evidence type="ECO:0000256" key="2">
    <source>
        <dbReference type="ARBA" id="ARBA00029447"/>
    </source>
</evidence>
<name>A0A9D1APS3_9FIRM</name>
<feature type="region of interest" description="Disordered" evidence="4">
    <location>
        <begin position="154"/>
        <end position="193"/>
    </location>
</feature>
<dbReference type="PANTHER" id="PTHR43531:SF11">
    <property type="entry name" value="METHYL-ACCEPTING CHEMOTAXIS PROTEIN 3"/>
    <property type="match status" value="1"/>
</dbReference>
<dbReference type="InterPro" id="IPR004089">
    <property type="entry name" value="MCPsignal_dom"/>
</dbReference>
<reference evidence="6" key="2">
    <citation type="journal article" date="2021" name="PeerJ">
        <title>Extensive microbial diversity within the chicken gut microbiome revealed by metagenomics and culture.</title>
        <authorList>
            <person name="Gilroy R."/>
            <person name="Ravi A."/>
            <person name="Getino M."/>
            <person name="Pursley I."/>
            <person name="Horton D.L."/>
            <person name="Alikhan N.F."/>
            <person name="Baker D."/>
            <person name="Gharbi K."/>
            <person name="Hall N."/>
            <person name="Watson M."/>
            <person name="Adriaenssens E.M."/>
            <person name="Foster-Nyarko E."/>
            <person name="Jarju S."/>
            <person name="Secka A."/>
            <person name="Antonio M."/>
            <person name="Oren A."/>
            <person name="Chaudhuri R.R."/>
            <person name="La Ragione R."/>
            <person name="Hildebrand F."/>
            <person name="Pallen M.J."/>
        </authorList>
    </citation>
    <scope>NUCLEOTIDE SEQUENCE</scope>
    <source>
        <strain evidence="6">ChiSxjej1B13-7958</strain>
    </source>
</reference>
<dbReference type="Pfam" id="PF00015">
    <property type="entry name" value="MCPsignal"/>
    <property type="match status" value="1"/>
</dbReference>
<evidence type="ECO:0000313" key="7">
    <source>
        <dbReference type="Proteomes" id="UP000824242"/>
    </source>
</evidence>
<dbReference type="AlphaFoldDB" id="A0A9D1APS3"/>
<evidence type="ECO:0000313" key="6">
    <source>
        <dbReference type="EMBL" id="HIR48022.1"/>
    </source>
</evidence>
<keyword evidence="3" id="KW-0807">Transducer</keyword>
<reference evidence="6" key="1">
    <citation type="submission" date="2020-10" db="EMBL/GenBank/DDBJ databases">
        <authorList>
            <person name="Gilroy R."/>
        </authorList>
    </citation>
    <scope>NUCLEOTIDE SEQUENCE</scope>
    <source>
        <strain evidence="6">ChiSxjej1B13-7958</strain>
    </source>
</reference>
<evidence type="ECO:0000259" key="5">
    <source>
        <dbReference type="PROSITE" id="PS50111"/>
    </source>
</evidence>
<sequence>KIIETIENIAFQTNILALNAAVEAARAGMAGKGFAVVADEVRNLAAKSDQAAKQTKQRIEDSMTSVRRGRELVGNVNASMEKTVELASHAISSMQQVAENSINQASVIEQLTTGIDQISAVVQTNSATSEESAAASEELSSQAVMMKQELQRFKLRGQEDDDMPVPVQTPAPAPVSEAPASSYTAPRSYGDKY</sequence>
<dbReference type="PANTHER" id="PTHR43531">
    <property type="entry name" value="PROTEIN ICFG"/>
    <property type="match status" value="1"/>
</dbReference>
<feature type="non-terminal residue" evidence="6">
    <location>
        <position position="1"/>
    </location>
</feature>
<dbReference type="SUPFAM" id="SSF58104">
    <property type="entry name" value="Methyl-accepting chemotaxis protein (MCP) signaling domain"/>
    <property type="match status" value="1"/>
</dbReference>
<proteinExistence type="inferred from homology"/>
<dbReference type="InterPro" id="IPR051310">
    <property type="entry name" value="MCP_chemotaxis"/>
</dbReference>
<protein>
    <submittedName>
        <fullName evidence="6">Methyl-accepting chemotaxis protein</fullName>
    </submittedName>
</protein>
<comment type="caution">
    <text evidence="6">The sequence shown here is derived from an EMBL/GenBank/DDBJ whole genome shotgun (WGS) entry which is preliminary data.</text>
</comment>